<dbReference type="InterPro" id="IPR023186">
    <property type="entry name" value="IUNH"/>
</dbReference>
<dbReference type="SUPFAM" id="SSF53590">
    <property type="entry name" value="Nucleoside hydrolase"/>
    <property type="match status" value="1"/>
</dbReference>
<dbReference type="Gene3D" id="3.90.245.10">
    <property type="entry name" value="Ribonucleoside hydrolase-like"/>
    <property type="match status" value="1"/>
</dbReference>
<organism evidence="4 5">
    <name type="scientific">Rossellomorea aquimaris</name>
    <dbReference type="NCBI Taxonomy" id="189382"/>
    <lineage>
        <taxon>Bacteria</taxon>
        <taxon>Bacillati</taxon>
        <taxon>Bacillota</taxon>
        <taxon>Bacilli</taxon>
        <taxon>Bacillales</taxon>
        <taxon>Bacillaceae</taxon>
        <taxon>Rossellomorea</taxon>
    </lineage>
</organism>
<keyword evidence="1 4" id="KW-0378">Hydrolase</keyword>
<dbReference type="InterPro" id="IPR036452">
    <property type="entry name" value="Ribo_hydro-like"/>
</dbReference>
<evidence type="ECO:0000256" key="1">
    <source>
        <dbReference type="ARBA" id="ARBA00022801"/>
    </source>
</evidence>
<keyword evidence="2" id="KW-0326">Glycosidase</keyword>
<protein>
    <submittedName>
        <fullName evidence="4">Nucleoside hydrolase</fullName>
    </submittedName>
</protein>
<evidence type="ECO:0000313" key="5">
    <source>
        <dbReference type="Proteomes" id="UP000324269"/>
    </source>
</evidence>
<feature type="domain" description="Inosine/uridine-preferring nucleoside hydrolase" evidence="3">
    <location>
        <begin position="5"/>
        <end position="302"/>
    </location>
</feature>
<evidence type="ECO:0000256" key="2">
    <source>
        <dbReference type="ARBA" id="ARBA00023295"/>
    </source>
</evidence>
<gene>
    <name evidence="4" type="ORF">FZC85_14675</name>
</gene>
<evidence type="ECO:0000313" key="4">
    <source>
        <dbReference type="EMBL" id="TYS84612.1"/>
    </source>
</evidence>
<reference evidence="4 5" key="1">
    <citation type="submission" date="2019-08" db="EMBL/GenBank/DDBJ databases">
        <title>Bacillus genomes from the desert of Cuatro Cienegas, Coahuila.</title>
        <authorList>
            <person name="Olmedo-Alvarez G."/>
        </authorList>
    </citation>
    <scope>NUCLEOTIDE SEQUENCE [LARGE SCALE GENOMIC DNA]</scope>
    <source>
        <strain evidence="4 5">CH87b_3T</strain>
    </source>
</reference>
<evidence type="ECO:0000259" key="3">
    <source>
        <dbReference type="Pfam" id="PF01156"/>
    </source>
</evidence>
<dbReference type="GO" id="GO:0005829">
    <property type="term" value="C:cytosol"/>
    <property type="evidence" value="ECO:0007669"/>
    <property type="project" value="TreeGrafter"/>
</dbReference>
<comment type="caution">
    <text evidence="4">The sequence shown here is derived from an EMBL/GenBank/DDBJ whole genome shotgun (WGS) entry which is preliminary data.</text>
</comment>
<dbReference type="Proteomes" id="UP000324269">
    <property type="component" value="Unassembled WGS sequence"/>
</dbReference>
<dbReference type="PANTHER" id="PTHR12304:SF4">
    <property type="entry name" value="URIDINE NUCLEOSIDASE"/>
    <property type="match status" value="1"/>
</dbReference>
<dbReference type="OrthoDB" id="9797882at2"/>
<dbReference type="CDD" id="cd00455">
    <property type="entry name" value="nuc_hydro"/>
    <property type="match status" value="1"/>
</dbReference>
<name>A0A5D4TT65_9BACI</name>
<dbReference type="EMBL" id="VTEZ01000004">
    <property type="protein sequence ID" value="TYS84612.1"/>
    <property type="molecule type" value="Genomic_DNA"/>
</dbReference>
<dbReference type="PANTHER" id="PTHR12304">
    <property type="entry name" value="INOSINE-URIDINE PREFERRING NUCLEOSIDE HYDROLASE"/>
    <property type="match status" value="1"/>
</dbReference>
<dbReference type="InterPro" id="IPR001910">
    <property type="entry name" value="Inosine/uridine_hydrolase_dom"/>
</dbReference>
<dbReference type="AlphaFoldDB" id="A0A5D4TT65"/>
<dbReference type="GO" id="GO:0008477">
    <property type="term" value="F:purine nucleosidase activity"/>
    <property type="evidence" value="ECO:0007669"/>
    <property type="project" value="TreeGrafter"/>
</dbReference>
<dbReference type="GO" id="GO:0006152">
    <property type="term" value="P:purine nucleoside catabolic process"/>
    <property type="evidence" value="ECO:0007669"/>
    <property type="project" value="TreeGrafter"/>
</dbReference>
<dbReference type="RefSeq" id="WP_148969044.1">
    <property type="nucleotide sequence ID" value="NZ_CANLNA010000002.1"/>
</dbReference>
<accession>A0A5D4TT65</accession>
<sequence>MMQKVLLFADIGIDDTIALIYSYLSEEIELVGVVADYGNVPRSRAVASVHYLMKQLNLIDQIPIIGGAEVPMTAEQPKFYPEIHGEYGLGPIKPGLYEGIIENFFEIIRLIEKYGDELIIVNVGRLTSLANMFILYQTLMNKVKKIYLMGGAFWVPGNVTAVSEANFHSDPIAVKIVLTYANNLTIIPLNVTDHAIVTPEMVDYIEYKGRSKLVKPLMDYYYGFYKKRNPLIKGSPVHDAITLMSAVNDDMFTFRNLPVHVVTSSNGIHRGQSIADIRPYIQFEETAKKHRIAFSFEYEMFFARFMNVMTGESFERKKE</sequence>
<dbReference type="Pfam" id="PF01156">
    <property type="entry name" value="IU_nuc_hydro"/>
    <property type="match status" value="1"/>
</dbReference>
<proteinExistence type="predicted"/>